<comment type="caution">
    <text evidence="5">The sequence shown here is derived from an EMBL/GenBank/DDBJ whole genome shotgun (WGS) entry which is preliminary data.</text>
</comment>
<comment type="cofactor">
    <cofactor evidence="1 4">
        <name>a divalent metal cation</name>
        <dbReference type="ChEBI" id="CHEBI:60240"/>
    </cofactor>
</comment>
<evidence type="ECO:0000313" key="6">
    <source>
        <dbReference type="Proteomes" id="UP001501411"/>
    </source>
</evidence>
<sequence>MENLANKNIILASQSPRRKELLASLGLNFKVEVKEVDESYPVSMRGAAVALYIATKKAEAFPIHADNDLVITADTVVSIDDMILGKPADYEEAFKMLKQLSDKRHEVITGVALKTKDKVRSFYEVTAVYFNKLNDEQIAYYLNTYKPFDKAGAYGIQEWIGAVAVDHIEGSYTNVMGLPTAKLYKELIKL</sequence>
<dbReference type="RefSeq" id="WP_345231270.1">
    <property type="nucleotide sequence ID" value="NZ_BAABIQ010000008.1"/>
</dbReference>
<dbReference type="NCBIfam" id="TIGR00172">
    <property type="entry name" value="maf"/>
    <property type="match status" value="1"/>
</dbReference>
<evidence type="ECO:0000313" key="5">
    <source>
        <dbReference type="EMBL" id="GAA4788854.1"/>
    </source>
</evidence>
<evidence type="ECO:0000256" key="4">
    <source>
        <dbReference type="HAMAP-Rule" id="MF_00528"/>
    </source>
</evidence>
<dbReference type="InterPro" id="IPR029001">
    <property type="entry name" value="ITPase-like_fam"/>
</dbReference>
<comment type="subcellular location">
    <subcellularLocation>
        <location evidence="4">Cytoplasm</location>
    </subcellularLocation>
</comment>
<comment type="caution">
    <text evidence="4">Lacks conserved residue(s) required for the propagation of feature annotation.</text>
</comment>
<evidence type="ECO:0000256" key="2">
    <source>
        <dbReference type="ARBA" id="ARBA00022801"/>
    </source>
</evidence>
<feature type="site" description="Important for substrate specificity" evidence="4">
    <location>
        <position position="157"/>
    </location>
</feature>
<dbReference type="EMBL" id="BAABIQ010000008">
    <property type="protein sequence ID" value="GAA4788854.1"/>
    <property type="molecule type" value="Genomic_DNA"/>
</dbReference>
<reference evidence="6" key="1">
    <citation type="journal article" date="2019" name="Int. J. Syst. Evol. Microbiol.">
        <title>The Global Catalogue of Microorganisms (GCM) 10K type strain sequencing project: providing services to taxonomists for standard genome sequencing and annotation.</title>
        <authorList>
            <consortium name="The Broad Institute Genomics Platform"/>
            <consortium name="The Broad Institute Genome Sequencing Center for Infectious Disease"/>
            <person name="Wu L."/>
            <person name="Ma J."/>
        </authorList>
    </citation>
    <scope>NUCLEOTIDE SEQUENCE [LARGE SCALE GENOMIC DNA]</scope>
    <source>
        <strain evidence="6">JCM 18200</strain>
    </source>
</reference>
<feature type="active site" description="Proton acceptor" evidence="4">
    <location>
        <position position="74"/>
    </location>
</feature>
<dbReference type="InterPro" id="IPR003697">
    <property type="entry name" value="Maf-like"/>
</dbReference>
<dbReference type="PANTHER" id="PTHR43213">
    <property type="entry name" value="BIFUNCTIONAL DTTP/UTP PYROPHOSPHATASE/METHYLTRANSFERASE PROTEIN-RELATED"/>
    <property type="match status" value="1"/>
</dbReference>
<feature type="site" description="Important for substrate specificity" evidence="4">
    <location>
        <position position="75"/>
    </location>
</feature>
<dbReference type="Pfam" id="PF02545">
    <property type="entry name" value="Maf"/>
    <property type="match status" value="1"/>
</dbReference>
<keyword evidence="3 4" id="KW-0546">Nucleotide metabolism</keyword>
<accession>A0ABP9B0E3</accession>
<name>A0ABP9B0E3_9SPHI</name>
<dbReference type="EC" id="3.6.1.9" evidence="4"/>
<evidence type="ECO:0000256" key="3">
    <source>
        <dbReference type="ARBA" id="ARBA00023080"/>
    </source>
</evidence>
<dbReference type="HAMAP" id="MF_00528">
    <property type="entry name" value="Maf"/>
    <property type="match status" value="1"/>
</dbReference>
<evidence type="ECO:0000256" key="1">
    <source>
        <dbReference type="ARBA" id="ARBA00001968"/>
    </source>
</evidence>
<proteinExistence type="inferred from homology"/>
<keyword evidence="2 4" id="KW-0378">Hydrolase</keyword>
<comment type="catalytic activity">
    <reaction evidence="4">
        <text>UTP + H2O = UMP + diphosphate + H(+)</text>
        <dbReference type="Rhea" id="RHEA:29395"/>
        <dbReference type="ChEBI" id="CHEBI:15377"/>
        <dbReference type="ChEBI" id="CHEBI:15378"/>
        <dbReference type="ChEBI" id="CHEBI:33019"/>
        <dbReference type="ChEBI" id="CHEBI:46398"/>
        <dbReference type="ChEBI" id="CHEBI:57865"/>
        <dbReference type="EC" id="3.6.1.9"/>
    </reaction>
</comment>
<comment type="catalytic activity">
    <reaction evidence="4">
        <text>dTTP + H2O = dTMP + diphosphate + H(+)</text>
        <dbReference type="Rhea" id="RHEA:28534"/>
        <dbReference type="ChEBI" id="CHEBI:15377"/>
        <dbReference type="ChEBI" id="CHEBI:15378"/>
        <dbReference type="ChEBI" id="CHEBI:33019"/>
        <dbReference type="ChEBI" id="CHEBI:37568"/>
        <dbReference type="ChEBI" id="CHEBI:63528"/>
        <dbReference type="EC" id="3.6.1.9"/>
    </reaction>
</comment>
<feature type="site" description="Important for substrate specificity" evidence="4">
    <location>
        <position position="17"/>
    </location>
</feature>
<keyword evidence="4" id="KW-0963">Cytoplasm</keyword>
<dbReference type="PIRSF" id="PIRSF006305">
    <property type="entry name" value="Maf"/>
    <property type="match status" value="1"/>
</dbReference>
<keyword evidence="6" id="KW-1185">Reference proteome</keyword>
<dbReference type="SUPFAM" id="SSF52972">
    <property type="entry name" value="ITPase-like"/>
    <property type="match status" value="1"/>
</dbReference>
<dbReference type="Gene3D" id="3.90.950.10">
    <property type="match status" value="1"/>
</dbReference>
<protein>
    <recommendedName>
        <fullName evidence="4">dTTP/UTP pyrophosphatase</fullName>
        <shortName evidence="4">dTTPase/UTPase</shortName>
        <ecNumber evidence="4">3.6.1.9</ecNumber>
    </recommendedName>
    <alternativeName>
        <fullName evidence="4">Nucleoside triphosphate pyrophosphatase</fullName>
    </alternativeName>
    <alternativeName>
        <fullName evidence="4">Nucleotide pyrophosphatase</fullName>
        <shortName evidence="4">Nucleotide PPase</shortName>
    </alternativeName>
</protein>
<organism evidence="5 6">
    <name type="scientific">Olivibacter ginsenosidimutans</name>
    <dbReference type="NCBI Taxonomy" id="1176537"/>
    <lineage>
        <taxon>Bacteria</taxon>
        <taxon>Pseudomonadati</taxon>
        <taxon>Bacteroidota</taxon>
        <taxon>Sphingobacteriia</taxon>
        <taxon>Sphingobacteriales</taxon>
        <taxon>Sphingobacteriaceae</taxon>
        <taxon>Olivibacter</taxon>
    </lineage>
</organism>
<comment type="similarity">
    <text evidence="4">Belongs to the Maf family. YhdE subfamily.</text>
</comment>
<dbReference type="PANTHER" id="PTHR43213:SF5">
    <property type="entry name" value="BIFUNCTIONAL DTTP_UTP PYROPHOSPHATASE_METHYLTRANSFERASE PROTEIN-RELATED"/>
    <property type="match status" value="1"/>
</dbReference>
<dbReference type="CDD" id="cd00555">
    <property type="entry name" value="Maf"/>
    <property type="match status" value="1"/>
</dbReference>
<comment type="function">
    <text evidence="4">Nucleoside triphosphate pyrophosphatase that hydrolyzes dTTP and UTP. May have a dual role in cell division arrest and in preventing the incorporation of modified nucleotides into cellular nucleic acids.</text>
</comment>
<gene>
    <name evidence="5" type="ORF">GCM10023231_16410</name>
</gene>
<dbReference type="Proteomes" id="UP001501411">
    <property type="component" value="Unassembled WGS sequence"/>
</dbReference>